<dbReference type="EMBL" id="JBFOLJ010000001">
    <property type="protein sequence ID" value="KAL2558131.1"/>
    <property type="molecule type" value="Genomic_DNA"/>
</dbReference>
<comment type="caution">
    <text evidence="1">The sequence shown here is derived from an EMBL/GenBank/DDBJ whole genome shotgun (WGS) entry which is preliminary data.</text>
</comment>
<dbReference type="InterPro" id="IPR051658">
    <property type="entry name" value="UBLCP1"/>
</dbReference>
<evidence type="ECO:0000313" key="1">
    <source>
        <dbReference type="EMBL" id="KAL2558131.1"/>
    </source>
</evidence>
<organism evidence="1 2">
    <name type="scientific">Forsythia ovata</name>
    <dbReference type="NCBI Taxonomy" id="205694"/>
    <lineage>
        <taxon>Eukaryota</taxon>
        <taxon>Viridiplantae</taxon>
        <taxon>Streptophyta</taxon>
        <taxon>Embryophyta</taxon>
        <taxon>Tracheophyta</taxon>
        <taxon>Spermatophyta</taxon>
        <taxon>Magnoliopsida</taxon>
        <taxon>eudicotyledons</taxon>
        <taxon>Gunneridae</taxon>
        <taxon>Pentapetalae</taxon>
        <taxon>asterids</taxon>
        <taxon>lamiids</taxon>
        <taxon>Lamiales</taxon>
        <taxon>Oleaceae</taxon>
        <taxon>Forsythieae</taxon>
        <taxon>Forsythia</taxon>
    </lineage>
</organism>
<proteinExistence type="predicted"/>
<reference evidence="2" key="1">
    <citation type="submission" date="2024-07" db="EMBL/GenBank/DDBJ databases">
        <title>Two chromosome-level genome assemblies of Korean endemic species Abeliophyllum distichum and Forsythia ovata (Oleaceae).</title>
        <authorList>
            <person name="Jang H."/>
        </authorList>
    </citation>
    <scope>NUCLEOTIDE SEQUENCE [LARGE SCALE GENOMIC DNA]</scope>
</reference>
<dbReference type="AlphaFoldDB" id="A0ABD1X842"/>
<dbReference type="CDD" id="cd01813">
    <property type="entry name" value="Ubl_UBLCP1"/>
    <property type="match status" value="1"/>
</dbReference>
<evidence type="ECO:0000313" key="2">
    <source>
        <dbReference type="Proteomes" id="UP001604277"/>
    </source>
</evidence>
<keyword evidence="2" id="KW-1185">Reference proteome</keyword>
<dbReference type="PANTHER" id="PTHR48493:SF1">
    <property type="entry name" value="UBIQUITIN-LIKE DOMAIN-CONTAINING CTD PHOSPHATASE 1"/>
    <property type="match status" value="1"/>
</dbReference>
<protein>
    <submittedName>
        <fullName evidence="1">Nuclear proteasome inhibitor UBLCP1</fullName>
    </submittedName>
</protein>
<dbReference type="InterPro" id="IPR029071">
    <property type="entry name" value="Ubiquitin-like_domsf"/>
</dbReference>
<gene>
    <name evidence="1" type="ORF">Fot_02870</name>
</gene>
<dbReference type="Gene3D" id="3.10.20.90">
    <property type="entry name" value="Phosphatidylinositol 3-kinase Catalytic Subunit, Chain A, domain 1"/>
    <property type="match status" value="1"/>
</dbReference>
<name>A0ABD1X842_9LAMI</name>
<dbReference type="PANTHER" id="PTHR48493">
    <property type="entry name" value="UBIQUITIN-LIKE DOMAIN-CONTAINING CTD PHOSPHATASE 1"/>
    <property type="match status" value="1"/>
</dbReference>
<accession>A0ABD1X842</accession>
<dbReference type="Proteomes" id="UP001604277">
    <property type="component" value="Unassembled WGS sequence"/>
</dbReference>
<dbReference type="SUPFAM" id="SSF54236">
    <property type="entry name" value="Ubiquitin-like"/>
    <property type="match status" value="1"/>
</dbReference>
<sequence>MSSTSGRRIRIQFIPIFSVKLSSRWLVFELTRQHGRRAVAVATSQVTSPVTEEELTLTVKWSGKEYIVRVCGEDAMWELKWRTCEATNVLPKHQKLLYPKVGSKLSDDSLLLSQFALKASLKMTMIGTVDDEIIVDQVVAELSNKLGNQQPNLVLGNQVARQPSCLPRIWLLSNQNDCQGNQFGFLQLYLRFTP</sequence>